<dbReference type="EMBL" id="CAJEWE010000011">
    <property type="protein sequence ID" value="CAD2080086.1"/>
    <property type="molecule type" value="Genomic_DNA"/>
</dbReference>
<reference evidence="1 2" key="1">
    <citation type="submission" date="2020-07" db="EMBL/GenBank/DDBJ databases">
        <authorList>
            <person name="Criscuolo A."/>
        </authorList>
    </citation>
    <scope>NUCLEOTIDE SEQUENCE [LARGE SCALE GENOMIC DNA]</scope>
    <source>
        <strain evidence="2">CIP 111030</strain>
    </source>
</reference>
<name>A0A6V7RNN4_9BACL</name>
<protein>
    <submittedName>
        <fullName evidence="1">Uncharacterized protein</fullName>
    </submittedName>
</protein>
<dbReference type="Pfam" id="PF06569">
    <property type="entry name" value="DUF1128"/>
    <property type="match status" value="1"/>
</dbReference>
<keyword evidence="2" id="KW-1185">Reference proteome</keyword>
<gene>
    <name evidence="1" type="ORF">JEOSCH030_01797</name>
</gene>
<accession>A0A6V7RNN4</accession>
<evidence type="ECO:0000313" key="2">
    <source>
        <dbReference type="Proteomes" id="UP000521032"/>
    </source>
</evidence>
<dbReference type="Proteomes" id="UP000521032">
    <property type="component" value="Unassembled WGS sequence"/>
</dbReference>
<organism evidence="1 2">
    <name type="scientific">Phocicoccus schoeneichii</name>
    <dbReference type="NCBI Taxonomy" id="1812261"/>
    <lineage>
        <taxon>Bacteria</taxon>
        <taxon>Bacillati</taxon>
        <taxon>Bacillota</taxon>
        <taxon>Bacilli</taxon>
        <taxon>Bacillales</taxon>
        <taxon>Salinicoccaceae</taxon>
        <taxon>Phocicoccus</taxon>
    </lineage>
</organism>
<dbReference type="AlphaFoldDB" id="A0A6V7RNN4"/>
<sequence>MEISQMLEEIEENLNVVNKGLLKAKDFNEDNYDNIKEIHEFVSSRDNFSPQETTMILDELKNLRN</sequence>
<dbReference type="InterPro" id="IPR009507">
    <property type="entry name" value="UPF0435"/>
</dbReference>
<proteinExistence type="predicted"/>
<comment type="caution">
    <text evidence="1">The sequence shown here is derived from an EMBL/GenBank/DDBJ whole genome shotgun (WGS) entry which is preliminary data.</text>
</comment>
<dbReference type="RefSeq" id="WP_186088575.1">
    <property type="nucleotide sequence ID" value="NZ_BMDB01000004.1"/>
</dbReference>
<evidence type="ECO:0000313" key="1">
    <source>
        <dbReference type="EMBL" id="CAD2080086.1"/>
    </source>
</evidence>